<dbReference type="KEGG" id="buo:BRPE64_BCDS12400"/>
<dbReference type="InterPro" id="IPR021294">
    <property type="entry name" value="DUF2866"/>
</dbReference>
<accession>R4X131</accession>
<dbReference type="EMBL" id="AP013059">
    <property type="protein sequence ID" value="BAN25901.1"/>
    <property type="molecule type" value="Genomic_DNA"/>
</dbReference>
<dbReference type="Pfam" id="PF11065">
    <property type="entry name" value="DUF2866"/>
    <property type="match status" value="1"/>
</dbReference>
<proteinExistence type="predicted"/>
<name>R4X131_9BURK</name>
<dbReference type="STRING" id="758793.BRPE64_BCDS12400"/>
<keyword evidence="2" id="KW-1185">Reference proteome</keyword>
<evidence type="ECO:0000313" key="1">
    <source>
        <dbReference type="EMBL" id="BAN25901.1"/>
    </source>
</evidence>
<sequence length="46" mass="5265">MVEWEAANDPRVQRRVFPADCTPSQIADALKAHVPGRRYGPRDEEE</sequence>
<dbReference type="Proteomes" id="UP000013966">
    <property type="component" value="Chromosome 2"/>
</dbReference>
<protein>
    <submittedName>
        <fullName evidence="1">Uncharacterized protein</fullName>
    </submittedName>
</protein>
<organism evidence="1 2">
    <name type="scientific">Caballeronia insecticola</name>
    <dbReference type="NCBI Taxonomy" id="758793"/>
    <lineage>
        <taxon>Bacteria</taxon>
        <taxon>Pseudomonadati</taxon>
        <taxon>Pseudomonadota</taxon>
        <taxon>Betaproteobacteria</taxon>
        <taxon>Burkholderiales</taxon>
        <taxon>Burkholderiaceae</taxon>
        <taxon>Caballeronia</taxon>
    </lineage>
</organism>
<reference evidence="1 2" key="2">
    <citation type="journal article" date="2018" name="Int. J. Syst. Evol. Microbiol.">
        <title>Burkholderia insecticola sp. nov., a gut symbiotic bacterium of the bean bug Riptortus pedestris.</title>
        <authorList>
            <person name="Takeshita K."/>
            <person name="Tamaki H."/>
            <person name="Ohbayashi T."/>
            <person name="Meng X.-Y."/>
            <person name="Sone T."/>
            <person name="Mitani Y."/>
            <person name="Peeters C."/>
            <person name="Kikuchi Y."/>
            <person name="Vandamme P."/>
        </authorList>
    </citation>
    <scope>NUCLEOTIDE SEQUENCE [LARGE SCALE GENOMIC DNA]</scope>
    <source>
        <strain evidence="1">RPE64</strain>
    </source>
</reference>
<gene>
    <name evidence="1" type="ORF">BRPE64_BCDS12400</name>
</gene>
<dbReference type="HOGENOM" id="CLU_3181133_0_0_4"/>
<dbReference type="PATRIC" id="fig|758793.3.peg.4149"/>
<dbReference type="AlphaFoldDB" id="R4X131"/>
<evidence type="ECO:0000313" key="2">
    <source>
        <dbReference type="Proteomes" id="UP000013966"/>
    </source>
</evidence>
<reference evidence="1 2" key="1">
    <citation type="journal article" date="2013" name="Genome Announc.">
        <title>Complete Genome Sequence of Burkholderia sp. Strain RPE64, Bacterial Symbiont of the Bean Bug Riptortus pedestris.</title>
        <authorList>
            <person name="Shibata T.F."/>
            <person name="Maeda T."/>
            <person name="Nikoh N."/>
            <person name="Yamaguchi K."/>
            <person name="Oshima K."/>
            <person name="Hattori M."/>
            <person name="Nishiyama T."/>
            <person name="Hasebe M."/>
            <person name="Fukatsu T."/>
            <person name="Kikuchi Y."/>
            <person name="Shigenobu S."/>
        </authorList>
    </citation>
    <scope>NUCLEOTIDE SEQUENCE [LARGE SCALE GENOMIC DNA]</scope>
</reference>